<dbReference type="Proteomes" id="UP000182149">
    <property type="component" value="Unassembled WGS sequence"/>
</dbReference>
<evidence type="ECO:0000313" key="3">
    <source>
        <dbReference type="EMBL" id="OJG12132.1"/>
    </source>
</evidence>
<dbReference type="OrthoDB" id="9783680at2"/>
<comment type="caution">
    <text evidence="3">The sequence shown here is derived from an EMBL/GenBank/DDBJ whole genome shotgun (WGS) entry which is preliminary data.</text>
</comment>
<evidence type="ECO:0000313" key="4">
    <source>
        <dbReference type="Proteomes" id="UP000182149"/>
    </source>
</evidence>
<accession>A0A1L8QXB3</accession>
<name>A0A1L8QXB3_9ENTE</name>
<feature type="chain" id="PRO_5039368345" description="Type VII secretion system protein EssD-like domain-containing protein" evidence="1">
    <location>
        <begin position="28"/>
        <end position="251"/>
    </location>
</feature>
<dbReference type="InterPro" id="IPR044929">
    <property type="entry name" value="DNA/RNA_non-sp_Endonuclease_sf"/>
</dbReference>
<dbReference type="RefSeq" id="WP_071873627.1">
    <property type="nucleotide sequence ID" value="NZ_JBHSHF010000002.1"/>
</dbReference>
<dbReference type="Pfam" id="PF13930">
    <property type="entry name" value="Endonuclea_NS_2"/>
    <property type="match status" value="1"/>
</dbReference>
<evidence type="ECO:0000256" key="1">
    <source>
        <dbReference type="SAM" id="SignalP"/>
    </source>
</evidence>
<dbReference type="Gene3D" id="3.40.570.10">
    <property type="entry name" value="Extracellular Endonuclease, subunit A"/>
    <property type="match status" value="1"/>
</dbReference>
<gene>
    <name evidence="3" type="ORF">RU93_GL000062</name>
</gene>
<evidence type="ECO:0000259" key="2">
    <source>
        <dbReference type="Pfam" id="PF13930"/>
    </source>
</evidence>
<protein>
    <recommendedName>
        <fullName evidence="2">Type VII secretion system protein EssD-like domain-containing protein</fullName>
    </recommendedName>
</protein>
<dbReference type="AlphaFoldDB" id="A0A1L8QXB3"/>
<organism evidence="3 4">
    <name type="scientific">Enterococcus aquimarinus</name>
    <dbReference type="NCBI Taxonomy" id="328396"/>
    <lineage>
        <taxon>Bacteria</taxon>
        <taxon>Bacillati</taxon>
        <taxon>Bacillota</taxon>
        <taxon>Bacilli</taxon>
        <taxon>Lactobacillales</taxon>
        <taxon>Enterococcaceae</taxon>
        <taxon>Enterococcus</taxon>
    </lineage>
</organism>
<sequence length="251" mass="28851">MKKNKLSKKNKGFLFGLVALLIFTATAGQIDLSKFDPDRLETIGDIFQETPGQSILTEELSNVPPFDGENAVLFINDNQPTFTQAELSLEEGYWQTFTNLDTLNRVGQANAMLHRDFMPTEERGNISNVYPTGWKQKKMTSGEMLYNRSHLIGYQFTGENDNWQNLMTGTQYMNQVLMKKYEQEVAAYLKTTNHHVRYRITPYFKDNELVARGVQMEAQSIEDNDISFNVFLYNVQEGYTIDYVTGQATKE</sequence>
<keyword evidence="4" id="KW-1185">Reference proteome</keyword>
<feature type="signal peptide" evidence="1">
    <location>
        <begin position="1"/>
        <end position="27"/>
    </location>
</feature>
<keyword evidence="1" id="KW-0732">Signal</keyword>
<dbReference type="InterPro" id="IPR044927">
    <property type="entry name" value="Endonuclea_NS_2"/>
</dbReference>
<dbReference type="EMBL" id="JXKD01000001">
    <property type="protein sequence ID" value="OJG12132.1"/>
    <property type="molecule type" value="Genomic_DNA"/>
</dbReference>
<reference evidence="3 4" key="1">
    <citation type="submission" date="2014-12" db="EMBL/GenBank/DDBJ databases">
        <title>Draft genome sequences of 29 type strains of Enterococci.</title>
        <authorList>
            <person name="Zhong Z."/>
            <person name="Sun Z."/>
            <person name="Liu W."/>
            <person name="Zhang W."/>
            <person name="Zhang H."/>
        </authorList>
    </citation>
    <scope>NUCLEOTIDE SEQUENCE [LARGE SCALE GENOMIC DNA]</scope>
    <source>
        <strain evidence="3 4">DSM 17690</strain>
    </source>
</reference>
<proteinExistence type="predicted"/>
<feature type="domain" description="Type VII secretion system protein EssD-like" evidence="2">
    <location>
        <begin position="91"/>
        <end position="220"/>
    </location>
</feature>
<dbReference type="STRING" id="328396.RU93_GL000062"/>